<dbReference type="KEGG" id="rul:UC8_31550"/>
<dbReference type="Proteomes" id="UP000325286">
    <property type="component" value="Chromosome"/>
</dbReference>
<keyword evidence="2" id="KW-1185">Reference proteome</keyword>
<dbReference type="SUPFAM" id="SSF56399">
    <property type="entry name" value="ADP-ribosylation"/>
    <property type="match status" value="1"/>
</dbReference>
<keyword evidence="1" id="KW-0808">Transferase</keyword>
<dbReference type="Gene3D" id="1.10.10.970">
    <property type="entry name" value="RNA 2'-phosphotransferase, Tpt1/KptA family, N-terminal domain"/>
    <property type="match status" value="1"/>
</dbReference>
<evidence type="ECO:0000313" key="2">
    <source>
        <dbReference type="Proteomes" id="UP000325286"/>
    </source>
</evidence>
<dbReference type="InterPro" id="IPR002745">
    <property type="entry name" value="Ptrans_KptA/Tpt1"/>
</dbReference>
<dbReference type="OrthoDB" id="4537997at2"/>
<accession>A0A5B9QVL3</accession>
<name>A0A5B9QVL3_9BACT</name>
<dbReference type="RefSeq" id="WP_068131927.1">
    <property type="nucleotide sequence ID" value="NZ_CP042914.1"/>
</dbReference>
<dbReference type="Pfam" id="PF01885">
    <property type="entry name" value="PTS_2-RNA"/>
    <property type="match status" value="1"/>
</dbReference>
<reference evidence="1 2" key="1">
    <citation type="submission" date="2019-08" db="EMBL/GenBank/DDBJ databases">
        <title>Deep-cultivation of Planctomycetes and their phenomic and genomic characterization uncovers novel biology.</title>
        <authorList>
            <person name="Wiegand S."/>
            <person name="Jogler M."/>
            <person name="Boedeker C."/>
            <person name="Pinto D."/>
            <person name="Vollmers J."/>
            <person name="Rivas-Marin E."/>
            <person name="Kohn T."/>
            <person name="Peeters S.H."/>
            <person name="Heuer A."/>
            <person name="Rast P."/>
            <person name="Oberbeckmann S."/>
            <person name="Bunk B."/>
            <person name="Jeske O."/>
            <person name="Meyerdierks A."/>
            <person name="Storesund J.E."/>
            <person name="Kallscheuer N."/>
            <person name="Luecker S."/>
            <person name="Lage O.M."/>
            <person name="Pohl T."/>
            <person name="Merkel B.J."/>
            <person name="Hornburger P."/>
            <person name="Mueller R.-W."/>
            <person name="Bruemmer F."/>
            <person name="Labrenz M."/>
            <person name="Spormann A.M."/>
            <person name="Op den Camp H."/>
            <person name="Overmann J."/>
            <person name="Amann R."/>
            <person name="Jetten M.S.M."/>
            <person name="Mascher T."/>
            <person name="Medema M.H."/>
            <person name="Devos D.P."/>
            <person name="Kaster A.-K."/>
            <person name="Ovreas L."/>
            <person name="Rohde M."/>
            <person name="Galperin M.Y."/>
            <person name="Jogler C."/>
        </authorList>
    </citation>
    <scope>NUCLEOTIDE SEQUENCE [LARGE SCALE GENOMIC DNA]</scope>
    <source>
        <strain evidence="1 2">UC8</strain>
    </source>
</reference>
<dbReference type="GO" id="GO:0016740">
    <property type="term" value="F:transferase activity"/>
    <property type="evidence" value="ECO:0007669"/>
    <property type="project" value="UniProtKB-KW"/>
</dbReference>
<evidence type="ECO:0000313" key="1">
    <source>
        <dbReference type="EMBL" id="QEG41136.1"/>
    </source>
</evidence>
<dbReference type="InterPro" id="IPR042080">
    <property type="entry name" value="RNA_2'-PTrans_N"/>
</dbReference>
<dbReference type="AlphaFoldDB" id="A0A5B9QVL3"/>
<gene>
    <name evidence="1" type="ORF">UC8_31550</name>
</gene>
<dbReference type="EMBL" id="CP042914">
    <property type="protein sequence ID" value="QEG41136.1"/>
    <property type="molecule type" value="Genomic_DNA"/>
</dbReference>
<sequence length="78" mass="9067">MNKRLTRISKYLTFVLRHHPESIGMQLEPYGWLNVEQLVENANAHGKSITVERVHEVIAAQETPLFELSDDQQRIRAL</sequence>
<protein>
    <submittedName>
        <fullName evidence="1">RNA 2'-phosphotransferase</fullName>
    </submittedName>
</protein>
<organism evidence="1 2">
    <name type="scientific">Roseimaritima ulvae</name>
    <dbReference type="NCBI Taxonomy" id="980254"/>
    <lineage>
        <taxon>Bacteria</taxon>
        <taxon>Pseudomonadati</taxon>
        <taxon>Planctomycetota</taxon>
        <taxon>Planctomycetia</taxon>
        <taxon>Pirellulales</taxon>
        <taxon>Pirellulaceae</taxon>
        <taxon>Roseimaritima</taxon>
    </lineage>
</organism>
<proteinExistence type="predicted"/>